<evidence type="ECO:0000313" key="10">
    <source>
        <dbReference type="EMBL" id="KAF3339015.1"/>
    </source>
</evidence>
<evidence type="ECO:0000256" key="3">
    <source>
        <dbReference type="ARBA" id="ARBA00022737"/>
    </source>
</evidence>
<evidence type="ECO:0000256" key="7">
    <source>
        <dbReference type="PROSITE-ProRule" id="PRU00023"/>
    </source>
</evidence>
<feature type="repeat" description="ANK" evidence="7">
    <location>
        <begin position="247"/>
        <end position="269"/>
    </location>
</feature>
<gene>
    <name evidence="10" type="ORF">FCM35_KLT16486</name>
</gene>
<dbReference type="OrthoDB" id="665356at2759"/>
<evidence type="ECO:0000256" key="8">
    <source>
        <dbReference type="SAM" id="Phobius"/>
    </source>
</evidence>
<proteinExistence type="predicted"/>
<keyword evidence="11" id="KW-1185">Reference proteome</keyword>
<dbReference type="PANTHER" id="PTHR24186">
    <property type="entry name" value="PROTEIN PHOSPHATASE 1 REGULATORY SUBUNIT"/>
    <property type="match status" value="1"/>
</dbReference>
<sequence>MTNSHQGILTDTELLTAARLCDESRFARILGLGENIGDFTINTDEHSIARDEPDFLLGVTYMGNSLLHLAASSNFLDLAEKIWRREKSLLVARNKALETPLHCAAKNGNHKMVSLFIDFASQMRVEDCLPRVVEVLCARNKDGETALHEAARNNHADVAHLLITTHPGLASVMDDQGMSPFYLATISGHLDVVHEMVQCSNAMDVSKAYYAGPDGQTALHAAVLRSKEMTEKLLTWKPILAQMPDNSGSTPLHFAASYGYDKIAHVLLECDHSHAYLHDSGGSFPVHVAAKMGHVGVIEEIMKRCPDSDELLDANGRNFLHVAAKEVQRPVLKWICGIPSTHKSMKNARDNEGNTPLHLAMDSGHEMVVKLLMRDKEVSLNMFNKKGLTLRDKSAIATFNDNAIYPHIQKVNFWIERSTEMLGAHYGARRWDQFVDEHTTKEDAEKENEKLSKAMQTIGLGSVLIATATFAAAFTMPGGYRADDHPQAGSPTLADKYAFKAFLVSDALAFFFAFHSTMILLFRGVTSSKPHLKKYFVSFALQYIIWASRCTAISFALAIYVVLGPSNILLGILVVIVGCVVMQYDGVARDVRLARTVIYRRQAWKKLDVSGSTPIHYAASSGDVTIIKSILDRAPLAVYIQDQEGSSPLHVAARMRHYSAISCLIDHCPDSFEIRDNHGQNFLHIVAQHGGRDMNLNRQDLKNIISIINLVSHKPDMKRLVNERDNDGNTPLHFASMNGFSEVILHFLKASKADTTVMNNEGKTALDHAVSLRSFFLMAGAVATLADYGATFSPRRHDKVLKDWKDETTKWIDRVSKNLIIVSVLIATIAFSAAFNVPGSFNGDGLANLRQKKQYNIFLVLDTIAMSTSVCAAMLLVVAKAVSKRGSWTCFCLSLNFLWTSLFTMQLAFIMAVYVALGDGQNCAWMGSIYASY</sequence>
<evidence type="ECO:0000256" key="5">
    <source>
        <dbReference type="ARBA" id="ARBA00023043"/>
    </source>
</evidence>
<dbReference type="SMART" id="SM00248">
    <property type="entry name" value="ANK"/>
    <property type="match status" value="14"/>
</dbReference>
<feature type="transmembrane region" description="Helical" evidence="8">
    <location>
        <begin position="568"/>
        <end position="587"/>
    </location>
</feature>
<dbReference type="Gene3D" id="1.25.40.20">
    <property type="entry name" value="Ankyrin repeat-containing domain"/>
    <property type="match status" value="4"/>
</dbReference>
<evidence type="ECO:0000256" key="6">
    <source>
        <dbReference type="ARBA" id="ARBA00023136"/>
    </source>
</evidence>
<dbReference type="GO" id="GO:0005886">
    <property type="term" value="C:plasma membrane"/>
    <property type="evidence" value="ECO:0007669"/>
    <property type="project" value="TreeGrafter"/>
</dbReference>
<feature type="repeat" description="ANK" evidence="7">
    <location>
        <begin position="610"/>
        <end position="633"/>
    </location>
</feature>
<feature type="transmembrane region" description="Helical" evidence="8">
    <location>
        <begin position="497"/>
        <end position="522"/>
    </location>
</feature>
<evidence type="ECO:0000256" key="4">
    <source>
        <dbReference type="ARBA" id="ARBA00022989"/>
    </source>
</evidence>
<keyword evidence="3" id="KW-0677">Repeat</keyword>
<dbReference type="Proteomes" id="UP000623129">
    <property type="component" value="Unassembled WGS sequence"/>
</dbReference>
<feature type="transmembrane region" description="Helical" evidence="8">
    <location>
        <begin position="543"/>
        <end position="562"/>
    </location>
</feature>
<feature type="transmembrane region" description="Helical" evidence="8">
    <location>
        <begin position="819"/>
        <end position="837"/>
    </location>
</feature>
<dbReference type="InterPro" id="IPR026961">
    <property type="entry name" value="PGG_dom"/>
</dbReference>
<feature type="repeat" description="ANK" evidence="7">
    <location>
        <begin position="96"/>
        <end position="128"/>
    </location>
</feature>
<dbReference type="EMBL" id="SWLB01000004">
    <property type="protein sequence ID" value="KAF3339015.1"/>
    <property type="molecule type" value="Genomic_DNA"/>
</dbReference>
<feature type="repeat" description="ANK" evidence="7">
    <location>
        <begin position="352"/>
        <end position="374"/>
    </location>
</feature>
<keyword evidence="6 8" id="KW-0472">Membrane</keyword>
<dbReference type="AlphaFoldDB" id="A0A833VRP9"/>
<feature type="domain" description="PGG" evidence="9">
    <location>
        <begin position="810"/>
        <end position="915"/>
    </location>
</feature>
<reference evidence="10" key="1">
    <citation type="submission" date="2020-01" db="EMBL/GenBank/DDBJ databases">
        <title>Genome sequence of Kobresia littledalei, the first chromosome-level genome in the family Cyperaceae.</title>
        <authorList>
            <person name="Qu G."/>
        </authorList>
    </citation>
    <scope>NUCLEOTIDE SEQUENCE</scope>
    <source>
        <strain evidence="10">C.B.Clarke</strain>
        <tissue evidence="10">Leaf</tissue>
    </source>
</reference>
<dbReference type="Pfam" id="PF13962">
    <property type="entry name" value="PGG"/>
    <property type="match status" value="2"/>
</dbReference>
<feature type="transmembrane region" description="Helical" evidence="8">
    <location>
        <begin position="458"/>
        <end position="477"/>
    </location>
</feature>
<protein>
    <submittedName>
        <fullName evidence="10">Ankyrin repeat-containing protein</fullName>
    </submittedName>
</protein>
<feature type="transmembrane region" description="Helical" evidence="8">
    <location>
        <begin position="891"/>
        <end position="917"/>
    </location>
</feature>
<organism evidence="10 11">
    <name type="scientific">Carex littledalei</name>
    <dbReference type="NCBI Taxonomy" id="544730"/>
    <lineage>
        <taxon>Eukaryota</taxon>
        <taxon>Viridiplantae</taxon>
        <taxon>Streptophyta</taxon>
        <taxon>Embryophyta</taxon>
        <taxon>Tracheophyta</taxon>
        <taxon>Spermatophyta</taxon>
        <taxon>Magnoliopsida</taxon>
        <taxon>Liliopsida</taxon>
        <taxon>Poales</taxon>
        <taxon>Cyperaceae</taxon>
        <taxon>Cyperoideae</taxon>
        <taxon>Cariceae</taxon>
        <taxon>Carex</taxon>
        <taxon>Carex subgen. Euthyceras</taxon>
    </lineage>
</organism>
<comment type="caution">
    <text evidence="10">The sequence shown here is derived from an EMBL/GenBank/DDBJ whole genome shotgun (WGS) entry which is preliminary data.</text>
</comment>
<dbReference type="SUPFAM" id="SSF48403">
    <property type="entry name" value="Ankyrin repeat"/>
    <property type="match status" value="2"/>
</dbReference>
<keyword evidence="5 7" id="KW-0040">ANK repeat</keyword>
<comment type="subcellular location">
    <subcellularLocation>
        <location evidence="1">Membrane</location>
        <topology evidence="1">Multi-pass membrane protein</topology>
    </subcellularLocation>
</comment>
<dbReference type="InterPro" id="IPR002110">
    <property type="entry name" value="Ankyrin_rpt"/>
</dbReference>
<dbReference type="Pfam" id="PF12796">
    <property type="entry name" value="Ank_2"/>
    <property type="match status" value="5"/>
</dbReference>
<name>A0A833VRP9_9POAL</name>
<keyword evidence="2 8" id="KW-0812">Transmembrane</keyword>
<accession>A0A833VRP9</accession>
<dbReference type="PROSITE" id="PS50088">
    <property type="entry name" value="ANK_REPEAT"/>
    <property type="match status" value="6"/>
</dbReference>
<dbReference type="PANTHER" id="PTHR24186:SF50">
    <property type="entry name" value="ANKYRIN REPEAT-CONTAINING PROTEIN ITN1-LIKE ISOFORM X1"/>
    <property type="match status" value="1"/>
</dbReference>
<keyword evidence="4 8" id="KW-1133">Transmembrane helix</keyword>
<dbReference type="InterPro" id="IPR036770">
    <property type="entry name" value="Ankyrin_rpt-contain_sf"/>
</dbReference>
<evidence type="ECO:0000256" key="1">
    <source>
        <dbReference type="ARBA" id="ARBA00004141"/>
    </source>
</evidence>
<dbReference type="PROSITE" id="PS50297">
    <property type="entry name" value="ANK_REP_REGION"/>
    <property type="match status" value="5"/>
</dbReference>
<evidence type="ECO:0000256" key="2">
    <source>
        <dbReference type="ARBA" id="ARBA00022692"/>
    </source>
</evidence>
<evidence type="ECO:0000313" key="11">
    <source>
        <dbReference type="Proteomes" id="UP000623129"/>
    </source>
</evidence>
<feature type="domain" description="PGG" evidence="9">
    <location>
        <begin position="449"/>
        <end position="562"/>
    </location>
</feature>
<feature type="repeat" description="ANK" evidence="7">
    <location>
        <begin position="727"/>
        <end position="760"/>
    </location>
</feature>
<feature type="repeat" description="ANK" evidence="7">
    <location>
        <begin position="142"/>
        <end position="163"/>
    </location>
</feature>
<feature type="transmembrane region" description="Helical" evidence="8">
    <location>
        <begin position="857"/>
        <end position="879"/>
    </location>
</feature>
<evidence type="ECO:0000259" key="9">
    <source>
        <dbReference type="Pfam" id="PF13962"/>
    </source>
</evidence>